<dbReference type="InterPro" id="IPR002491">
    <property type="entry name" value="ABC_transptr_periplasmic_BD"/>
</dbReference>
<reference evidence="5" key="1">
    <citation type="journal article" date="2015" name="Genome Announc.">
        <title>Draft Genome Sequences of Anaerolinea thermolimosa IMO-1, Bellilinea caldifistulae GOMI-1, Leptolinea tardivitalis YMTK-2, Levilinea saccharolytica KIBI-1, Longilinea arvoryzae KOME-1, Previously Described as Members of the Class Anaerolineae (Chloroflexi).</title>
        <authorList>
            <person name="Matsuura N."/>
            <person name="Tourlousse M.D."/>
            <person name="Ohashi A."/>
            <person name="Hugenholtz P."/>
            <person name="Sekiguchi Y."/>
        </authorList>
    </citation>
    <scope>NUCLEOTIDE SEQUENCE</scope>
    <source>
        <strain evidence="5">KIBI-1</strain>
    </source>
</reference>
<reference evidence="6 7" key="2">
    <citation type="submission" date="2015-07" db="EMBL/GenBank/DDBJ databases">
        <title>Genome sequence of Levilinea saccharolytica DSM 16555.</title>
        <authorList>
            <person name="Hemp J."/>
            <person name="Ward L.M."/>
            <person name="Pace L.A."/>
            <person name="Fischer W.W."/>
        </authorList>
    </citation>
    <scope>NUCLEOTIDE SEQUENCE [LARGE SCALE GENOMIC DNA]</scope>
    <source>
        <strain evidence="6 7">KIBI-1</strain>
    </source>
</reference>
<feature type="chain" id="PRO_5007418366" evidence="3">
    <location>
        <begin position="25"/>
        <end position="323"/>
    </location>
</feature>
<dbReference type="Gene3D" id="3.40.50.1980">
    <property type="entry name" value="Nitrogenase molybdenum iron protein domain"/>
    <property type="match status" value="2"/>
</dbReference>
<evidence type="ECO:0000256" key="3">
    <source>
        <dbReference type="SAM" id="SignalP"/>
    </source>
</evidence>
<proteinExistence type="inferred from homology"/>
<dbReference type="STRING" id="229921.ADN01_01155"/>
<dbReference type="InterPro" id="IPR054828">
    <property type="entry name" value="Vit_B12_bind_prot"/>
</dbReference>
<organism evidence="5">
    <name type="scientific">Levilinea saccharolytica</name>
    <dbReference type="NCBI Taxonomy" id="229921"/>
    <lineage>
        <taxon>Bacteria</taxon>
        <taxon>Bacillati</taxon>
        <taxon>Chloroflexota</taxon>
        <taxon>Anaerolineae</taxon>
        <taxon>Anaerolineales</taxon>
        <taxon>Anaerolineaceae</taxon>
        <taxon>Levilinea</taxon>
    </lineage>
</organism>
<accession>A0A0M8JPC9</accession>
<dbReference type="NCBIfam" id="NF038402">
    <property type="entry name" value="TroA_like"/>
    <property type="match status" value="1"/>
</dbReference>
<dbReference type="AlphaFoldDB" id="A0A0M8JPC9"/>
<gene>
    <name evidence="6" type="ORF">ADN01_01155</name>
    <name evidence="5" type="ORF">LSAC_03009</name>
</gene>
<dbReference type="Proteomes" id="UP000050501">
    <property type="component" value="Unassembled WGS sequence"/>
</dbReference>
<dbReference type="EMBL" id="DF967975">
    <property type="protein sequence ID" value="GAP19111.1"/>
    <property type="molecule type" value="Genomic_DNA"/>
</dbReference>
<dbReference type="PANTHER" id="PTHR30535">
    <property type="entry name" value="VITAMIN B12-BINDING PROTEIN"/>
    <property type="match status" value="1"/>
</dbReference>
<sequence>MKSTWKMFLGLTIFALLLTACAPAATPAPAPTAVPTAVPTLAPTAVPALVFTDGLGRSVSLESTPQRIISMAPSNTEILFAVGAGAQVIARDDLSDTPEAAQALPSVGGFSGYNVEQMVALKPDLVLAAEINTPEQVKAMEDAGLTVYYLSNPKDFEGLYANLTLVGQLSGHEIEAAALNESLKARVQAVTEAAAQAKETPSVFYELDSTNPAKPWTSGPGTFVDLIIRMAGGRNVGAELDAEWAQISQEALIVADPDFILMGDSMWGVTAEQVAARPGWDGLKAVQTQKVLPFDDNLVSRPGPRLVDGLEAMLKIFHPELVK</sequence>
<dbReference type="EMBL" id="LGCM01000003">
    <property type="protein sequence ID" value="KPL91557.1"/>
    <property type="molecule type" value="Genomic_DNA"/>
</dbReference>
<evidence type="ECO:0000313" key="6">
    <source>
        <dbReference type="EMBL" id="KPL91557.1"/>
    </source>
</evidence>
<evidence type="ECO:0000313" key="7">
    <source>
        <dbReference type="Proteomes" id="UP000050501"/>
    </source>
</evidence>
<protein>
    <submittedName>
        <fullName evidence="5">ABC-type Fe3+-hydroxamate transport system, periplasmic component</fullName>
    </submittedName>
</protein>
<comment type="similarity">
    <text evidence="1">Belongs to the bacterial solute-binding protein 8 family.</text>
</comment>
<dbReference type="PROSITE" id="PS51257">
    <property type="entry name" value="PROKAR_LIPOPROTEIN"/>
    <property type="match status" value="1"/>
</dbReference>
<dbReference type="PROSITE" id="PS50983">
    <property type="entry name" value="FE_B12_PBP"/>
    <property type="match status" value="1"/>
</dbReference>
<dbReference type="PATRIC" id="fig|229921.5.peg.392"/>
<name>A0A0M8JPC9_9CHLR</name>
<dbReference type="Pfam" id="PF01497">
    <property type="entry name" value="Peripla_BP_2"/>
    <property type="match status" value="1"/>
</dbReference>
<dbReference type="SUPFAM" id="SSF53807">
    <property type="entry name" value="Helical backbone' metal receptor"/>
    <property type="match status" value="1"/>
</dbReference>
<dbReference type="PANTHER" id="PTHR30535:SF34">
    <property type="entry name" value="MOLYBDATE-BINDING PROTEIN MOLA"/>
    <property type="match status" value="1"/>
</dbReference>
<evidence type="ECO:0000256" key="2">
    <source>
        <dbReference type="ARBA" id="ARBA00022729"/>
    </source>
</evidence>
<feature type="signal peptide" evidence="3">
    <location>
        <begin position="1"/>
        <end position="24"/>
    </location>
</feature>
<dbReference type="InterPro" id="IPR050902">
    <property type="entry name" value="ABC_Transporter_SBP"/>
</dbReference>
<dbReference type="RefSeq" id="WP_075070850.1">
    <property type="nucleotide sequence ID" value="NZ_BBXZ01000158.1"/>
</dbReference>
<keyword evidence="2 3" id="KW-0732">Signal</keyword>
<dbReference type="GO" id="GO:0071281">
    <property type="term" value="P:cellular response to iron ion"/>
    <property type="evidence" value="ECO:0007669"/>
    <property type="project" value="TreeGrafter"/>
</dbReference>
<evidence type="ECO:0000256" key="1">
    <source>
        <dbReference type="ARBA" id="ARBA00008814"/>
    </source>
</evidence>
<feature type="domain" description="Fe/B12 periplasmic-binding" evidence="4">
    <location>
        <begin position="67"/>
        <end position="321"/>
    </location>
</feature>
<evidence type="ECO:0000259" key="4">
    <source>
        <dbReference type="PROSITE" id="PS50983"/>
    </source>
</evidence>
<evidence type="ECO:0000313" key="5">
    <source>
        <dbReference type="EMBL" id="GAP19111.1"/>
    </source>
</evidence>
<keyword evidence="7" id="KW-1185">Reference proteome</keyword>
<dbReference type="CDD" id="cd01144">
    <property type="entry name" value="BtuF"/>
    <property type="match status" value="1"/>
</dbReference>
<dbReference type="OrthoDB" id="9787830at2"/>